<dbReference type="EMBL" id="JEMN01001079">
    <property type="protein sequence ID" value="KXH49165.1"/>
    <property type="molecule type" value="Genomic_DNA"/>
</dbReference>
<dbReference type="AlphaFoldDB" id="A0A135TM03"/>
<reference evidence="2 3" key="1">
    <citation type="submission" date="2014-02" db="EMBL/GenBank/DDBJ databases">
        <title>The genome sequence of Colletotrichum nymphaeae SA-01.</title>
        <authorList>
            <person name="Baroncelli R."/>
            <person name="Thon M.R."/>
        </authorList>
    </citation>
    <scope>NUCLEOTIDE SEQUENCE [LARGE SCALE GENOMIC DNA]</scope>
    <source>
        <strain evidence="2 3">SA-01</strain>
    </source>
</reference>
<name>A0A135TM03_9PEZI</name>
<feature type="compositionally biased region" description="Low complexity" evidence="1">
    <location>
        <begin position="1"/>
        <end position="17"/>
    </location>
</feature>
<evidence type="ECO:0000256" key="1">
    <source>
        <dbReference type="SAM" id="MobiDB-lite"/>
    </source>
</evidence>
<sequence>MNASRTQSSVSSGTGRSTSREYHSWSGARFTAKIPGRFVDPAKLERFLDQKFDDYYTVEMRNNFYSVTTPYQLTAEEIKKHC</sequence>
<evidence type="ECO:0000313" key="3">
    <source>
        <dbReference type="Proteomes" id="UP000070054"/>
    </source>
</evidence>
<protein>
    <submittedName>
        <fullName evidence="2">Uncharacterized protein</fullName>
    </submittedName>
</protein>
<accession>A0A135TM03</accession>
<gene>
    <name evidence="2" type="ORF">CNYM01_06947</name>
</gene>
<comment type="caution">
    <text evidence="2">The sequence shown here is derived from an EMBL/GenBank/DDBJ whole genome shotgun (WGS) entry which is preliminary data.</text>
</comment>
<evidence type="ECO:0000313" key="2">
    <source>
        <dbReference type="EMBL" id="KXH49165.1"/>
    </source>
</evidence>
<proteinExistence type="predicted"/>
<organism evidence="2 3">
    <name type="scientific">Colletotrichum nymphaeae SA-01</name>
    <dbReference type="NCBI Taxonomy" id="1460502"/>
    <lineage>
        <taxon>Eukaryota</taxon>
        <taxon>Fungi</taxon>
        <taxon>Dikarya</taxon>
        <taxon>Ascomycota</taxon>
        <taxon>Pezizomycotina</taxon>
        <taxon>Sordariomycetes</taxon>
        <taxon>Hypocreomycetidae</taxon>
        <taxon>Glomerellales</taxon>
        <taxon>Glomerellaceae</taxon>
        <taxon>Colletotrichum</taxon>
        <taxon>Colletotrichum acutatum species complex</taxon>
    </lineage>
</organism>
<feature type="region of interest" description="Disordered" evidence="1">
    <location>
        <begin position="1"/>
        <end position="23"/>
    </location>
</feature>
<keyword evidence="3" id="KW-1185">Reference proteome</keyword>
<dbReference type="Proteomes" id="UP000070054">
    <property type="component" value="Unassembled WGS sequence"/>
</dbReference>